<dbReference type="Proteomes" id="UP001316803">
    <property type="component" value="Unassembled WGS sequence"/>
</dbReference>
<evidence type="ECO:0008006" key="8">
    <source>
        <dbReference type="Google" id="ProtNLM"/>
    </source>
</evidence>
<evidence type="ECO:0000256" key="4">
    <source>
        <dbReference type="ARBA" id="ARBA00022827"/>
    </source>
</evidence>
<sequence length="584" mass="66981">MSPSVSELKDIQIPMIDQPAYTPNKLRVVTIGAGYSGLLFAHKLQHEQPDLQKFIEHTIFEANDGVGGTWKVNTYPGVQNDVPAHLYAFPFDPNTSWSKFYADGEEILEYVERICDKWNLRRDIRFNHKVTGLEWIEEKAKWKISVSEKGKEREEFADFIISAQGFLSRWKWPNIDGIHDFKGHKVHSASWDHSFDYSHKRIGIIGNGSSAIQILPQMAKLDGVEVVSFQRNPTWITQSLGQALGVSAGEPEPPDENDDVGVDMSEVDQKDETVGSNFNPAYSARDRQRFADPEKHRAYRKMLQHGMNKGFRLYRKDSPQNQKATEATIERMRKALNYDEDLCKKLIPDWTLGCRRLTPGEGYLESFLLPHVKLTQSHIKSIDETGINTEDGQHYDLDVIVCATGFDVSNIPHYPVTGRGGMTLAEKWKDEPESYLSLACPDFPNYFIFTGPNATVGHGTLITSMDWSAQYMIKWLRKVAGEQIRSIAPKQSATDEFVRYGDEIHKTLTWTGSCVSWYKNHRRDGRVTATWPGSALLYKEMIKELRPEDWEIEYRHRNRFAFMGNGFTMLEMDEEADLAFYIDR</sequence>
<evidence type="ECO:0000313" key="6">
    <source>
        <dbReference type="EMBL" id="KAK5953548.1"/>
    </source>
</evidence>
<evidence type="ECO:0000256" key="3">
    <source>
        <dbReference type="ARBA" id="ARBA00022630"/>
    </source>
</evidence>
<dbReference type="PANTHER" id="PTHR42877">
    <property type="entry name" value="L-ORNITHINE N(5)-MONOOXYGENASE-RELATED"/>
    <property type="match status" value="1"/>
</dbReference>
<dbReference type="Gene3D" id="3.50.50.60">
    <property type="entry name" value="FAD/NAD(P)-binding domain"/>
    <property type="match status" value="2"/>
</dbReference>
<comment type="similarity">
    <text evidence="2">Belongs to the FAD-binding monooxygenase family.</text>
</comment>
<reference evidence="6 7" key="1">
    <citation type="submission" date="2022-12" db="EMBL/GenBank/DDBJ databases">
        <title>Genomic features and morphological characterization of a novel Knufia sp. strain isolated from spacecraft assembly facility.</title>
        <authorList>
            <person name="Teixeira M."/>
            <person name="Chander A.M."/>
            <person name="Stajich J.E."/>
            <person name="Venkateswaran K."/>
        </authorList>
    </citation>
    <scope>NUCLEOTIDE SEQUENCE [LARGE SCALE GENOMIC DNA]</scope>
    <source>
        <strain evidence="6 7">FJI-L2-BK-P2</strain>
    </source>
</reference>
<organism evidence="6 7">
    <name type="scientific">Knufia fluminis</name>
    <dbReference type="NCBI Taxonomy" id="191047"/>
    <lineage>
        <taxon>Eukaryota</taxon>
        <taxon>Fungi</taxon>
        <taxon>Dikarya</taxon>
        <taxon>Ascomycota</taxon>
        <taxon>Pezizomycotina</taxon>
        <taxon>Eurotiomycetes</taxon>
        <taxon>Chaetothyriomycetidae</taxon>
        <taxon>Chaetothyriales</taxon>
        <taxon>Trichomeriaceae</taxon>
        <taxon>Knufia</taxon>
    </lineage>
</organism>
<accession>A0AAN8EW83</accession>
<keyword evidence="5" id="KW-0560">Oxidoreductase</keyword>
<name>A0AAN8EW83_9EURO</name>
<dbReference type="GO" id="GO:0050661">
    <property type="term" value="F:NADP binding"/>
    <property type="evidence" value="ECO:0007669"/>
    <property type="project" value="InterPro"/>
</dbReference>
<dbReference type="InterPro" id="IPR020946">
    <property type="entry name" value="Flavin_mOase-like"/>
</dbReference>
<evidence type="ECO:0000256" key="2">
    <source>
        <dbReference type="ARBA" id="ARBA00010139"/>
    </source>
</evidence>
<evidence type="ECO:0000256" key="5">
    <source>
        <dbReference type="ARBA" id="ARBA00023002"/>
    </source>
</evidence>
<keyword evidence="4" id="KW-0274">FAD</keyword>
<dbReference type="SUPFAM" id="SSF51905">
    <property type="entry name" value="FAD/NAD(P)-binding domain"/>
    <property type="match status" value="3"/>
</dbReference>
<dbReference type="EMBL" id="JAKLMC020000011">
    <property type="protein sequence ID" value="KAK5953548.1"/>
    <property type="molecule type" value="Genomic_DNA"/>
</dbReference>
<dbReference type="GO" id="GO:0004499">
    <property type="term" value="F:N,N-dimethylaniline monooxygenase activity"/>
    <property type="evidence" value="ECO:0007669"/>
    <property type="project" value="InterPro"/>
</dbReference>
<dbReference type="Pfam" id="PF00743">
    <property type="entry name" value="FMO-like"/>
    <property type="match status" value="1"/>
</dbReference>
<keyword evidence="3" id="KW-0285">Flavoprotein</keyword>
<keyword evidence="7" id="KW-1185">Reference proteome</keyword>
<proteinExistence type="inferred from homology"/>
<dbReference type="AlphaFoldDB" id="A0AAN8EW83"/>
<protein>
    <recommendedName>
        <fullName evidence="8">Sterigmatocystin biosynthesis monooxygenase stcW</fullName>
    </recommendedName>
</protein>
<comment type="caution">
    <text evidence="6">The sequence shown here is derived from an EMBL/GenBank/DDBJ whole genome shotgun (WGS) entry which is preliminary data.</text>
</comment>
<dbReference type="PANTHER" id="PTHR42877:SF2">
    <property type="entry name" value="FAD_NAD(P)-BINDING DOMAIN-CONTAINING PROTEIN"/>
    <property type="match status" value="1"/>
</dbReference>
<gene>
    <name evidence="6" type="ORF">OHC33_005492</name>
</gene>
<dbReference type="InterPro" id="IPR036188">
    <property type="entry name" value="FAD/NAD-bd_sf"/>
</dbReference>
<evidence type="ECO:0000313" key="7">
    <source>
        <dbReference type="Proteomes" id="UP001316803"/>
    </source>
</evidence>
<comment type="cofactor">
    <cofactor evidence="1">
        <name>FAD</name>
        <dbReference type="ChEBI" id="CHEBI:57692"/>
    </cofactor>
</comment>
<evidence type="ECO:0000256" key="1">
    <source>
        <dbReference type="ARBA" id="ARBA00001974"/>
    </source>
</evidence>
<dbReference type="GO" id="GO:0050660">
    <property type="term" value="F:flavin adenine dinucleotide binding"/>
    <property type="evidence" value="ECO:0007669"/>
    <property type="project" value="InterPro"/>
</dbReference>
<dbReference type="InterPro" id="IPR051209">
    <property type="entry name" value="FAD-bind_Monooxygenase_sf"/>
</dbReference>